<dbReference type="Pfam" id="PF12833">
    <property type="entry name" value="HTH_18"/>
    <property type="match status" value="1"/>
</dbReference>
<keyword evidence="6" id="KW-1185">Reference proteome</keyword>
<dbReference type="EMBL" id="LVYD01000024">
    <property type="protein sequence ID" value="OQP65367.1"/>
    <property type="molecule type" value="Genomic_DNA"/>
</dbReference>
<evidence type="ECO:0000256" key="1">
    <source>
        <dbReference type="ARBA" id="ARBA00023015"/>
    </source>
</evidence>
<dbReference type="GO" id="GO:0043565">
    <property type="term" value="F:sequence-specific DNA binding"/>
    <property type="evidence" value="ECO:0007669"/>
    <property type="project" value="InterPro"/>
</dbReference>
<evidence type="ECO:0000259" key="4">
    <source>
        <dbReference type="PROSITE" id="PS01124"/>
    </source>
</evidence>
<comment type="caution">
    <text evidence="5">The sequence shown here is derived from an EMBL/GenBank/DDBJ whole genome shotgun (WGS) entry which is preliminary data.</text>
</comment>
<dbReference type="PROSITE" id="PS01124">
    <property type="entry name" value="HTH_ARAC_FAMILY_2"/>
    <property type="match status" value="1"/>
</dbReference>
<dbReference type="Gene3D" id="1.10.10.60">
    <property type="entry name" value="Homeodomain-like"/>
    <property type="match status" value="1"/>
</dbReference>
<dbReference type="InterPro" id="IPR009057">
    <property type="entry name" value="Homeodomain-like_sf"/>
</dbReference>
<gene>
    <name evidence="5" type="ORF">A3860_17010</name>
</gene>
<dbReference type="STRING" id="1703345.A3860_17010"/>
<evidence type="ECO:0000313" key="5">
    <source>
        <dbReference type="EMBL" id="OQP65367.1"/>
    </source>
</evidence>
<dbReference type="Proteomes" id="UP000192796">
    <property type="component" value="Unassembled WGS sequence"/>
</dbReference>
<evidence type="ECO:0000256" key="3">
    <source>
        <dbReference type="ARBA" id="ARBA00023163"/>
    </source>
</evidence>
<reference evidence="5 6" key="1">
    <citation type="submission" date="2016-03" db="EMBL/GenBank/DDBJ databases">
        <title>Niastella vici sp. nov., isolated from farmland soil.</title>
        <authorList>
            <person name="Chen L."/>
            <person name="Wang D."/>
            <person name="Yang S."/>
            <person name="Wang G."/>
        </authorList>
    </citation>
    <scope>NUCLEOTIDE SEQUENCE [LARGE SCALE GENOMIC DNA]</scope>
    <source>
        <strain evidence="5 6">DJ57</strain>
    </source>
</reference>
<dbReference type="PROSITE" id="PS00041">
    <property type="entry name" value="HTH_ARAC_FAMILY_1"/>
    <property type="match status" value="1"/>
</dbReference>
<dbReference type="PANTHER" id="PTHR47893">
    <property type="entry name" value="REGULATORY PROTEIN PCHR"/>
    <property type="match status" value="1"/>
</dbReference>
<sequence length="116" mass="13391">MGNGIRLTPYLVATVTRVKDYIDEHPLEKKTTNELAQYAGISRNLLQKAFRELYSTHIKEYYTAQKMESAMLLLKAGMPIRQVARQCRYRSHSAFTTAFRNKYGMAPLSWLKQTGL</sequence>
<dbReference type="InterPro" id="IPR053142">
    <property type="entry name" value="PchR_regulatory_protein"/>
</dbReference>
<dbReference type="InterPro" id="IPR018060">
    <property type="entry name" value="HTH_AraC"/>
</dbReference>
<protein>
    <recommendedName>
        <fullName evidence="4">HTH araC/xylS-type domain-containing protein</fullName>
    </recommendedName>
</protein>
<dbReference type="PANTHER" id="PTHR47893:SF1">
    <property type="entry name" value="REGULATORY PROTEIN PCHR"/>
    <property type="match status" value="1"/>
</dbReference>
<proteinExistence type="predicted"/>
<keyword evidence="2" id="KW-0238">DNA-binding</keyword>
<dbReference type="SMART" id="SM00342">
    <property type="entry name" value="HTH_ARAC"/>
    <property type="match status" value="1"/>
</dbReference>
<dbReference type="AlphaFoldDB" id="A0A1V9G453"/>
<feature type="domain" description="HTH araC/xylS-type" evidence="4">
    <location>
        <begin position="16"/>
        <end position="113"/>
    </location>
</feature>
<dbReference type="InterPro" id="IPR018062">
    <property type="entry name" value="HTH_AraC-typ_CS"/>
</dbReference>
<dbReference type="SUPFAM" id="SSF46689">
    <property type="entry name" value="Homeodomain-like"/>
    <property type="match status" value="2"/>
</dbReference>
<accession>A0A1V9G453</accession>
<organism evidence="5 6">
    <name type="scientific">Niastella vici</name>
    <dbReference type="NCBI Taxonomy" id="1703345"/>
    <lineage>
        <taxon>Bacteria</taxon>
        <taxon>Pseudomonadati</taxon>
        <taxon>Bacteroidota</taxon>
        <taxon>Chitinophagia</taxon>
        <taxon>Chitinophagales</taxon>
        <taxon>Chitinophagaceae</taxon>
        <taxon>Niastella</taxon>
    </lineage>
</organism>
<name>A0A1V9G453_9BACT</name>
<dbReference type="OrthoDB" id="9779074at2"/>
<dbReference type="GO" id="GO:0003700">
    <property type="term" value="F:DNA-binding transcription factor activity"/>
    <property type="evidence" value="ECO:0007669"/>
    <property type="project" value="InterPro"/>
</dbReference>
<evidence type="ECO:0000256" key="2">
    <source>
        <dbReference type="ARBA" id="ARBA00023125"/>
    </source>
</evidence>
<dbReference type="RefSeq" id="WP_081146137.1">
    <property type="nucleotide sequence ID" value="NZ_LVYD01000024.1"/>
</dbReference>
<evidence type="ECO:0000313" key="6">
    <source>
        <dbReference type="Proteomes" id="UP000192796"/>
    </source>
</evidence>
<keyword evidence="1" id="KW-0805">Transcription regulation</keyword>
<keyword evidence="3" id="KW-0804">Transcription</keyword>